<evidence type="ECO:0000256" key="5">
    <source>
        <dbReference type="ARBA" id="ARBA00022840"/>
    </source>
</evidence>
<dbReference type="PIRSF" id="PIRSF037307">
    <property type="entry name" value="Lhr-like_helic_prd"/>
    <property type="match status" value="1"/>
</dbReference>
<keyword evidence="14" id="KW-1185">Reference proteome</keyword>
<comment type="similarity">
    <text evidence="9">Belongs to the Lhr helicase family. Lhr-Core subfamily.</text>
</comment>
<dbReference type="Proteomes" id="UP001169027">
    <property type="component" value="Unassembled WGS sequence"/>
</dbReference>
<organism evidence="13 14">
    <name type="scientific">Variovorax ginsengisoli</name>
    <dbReference type="NCBI Taxonomy" id="363844"/>
    <lineage>
        <taxon>Bacteria</taxon>
        <taxon>Pseudomonadati</taxon>
        <taxon>Pseudomonadota</taxon>
        <taxon>Betaproteobacteria</taxon>
        <taxon>Burkholderiales</taxon>
        <taxon>Comamonadaceae</taxon>
        <taxon>Variovorax</taxon>
    </lineage>
</organism>
<dbReference type="SMART" id="SM00487">
    <property type="entry name" value="DEXDc"/>
    <property type="match status" value="1"/>
</dbReference>
<evidence type="ECO:0000259" key="12">
    <source>
        <dbReference type="PROSITE" id="PS51194"/>
    </source>
</evidence>
<evidence type="ECO:0000313" key="14">
    <source>
        <dbReference type="Proteomes" id="UP001169027"/>
    </source>
</evidence>
<dbReference type="InterPro" id="IPR026362">
    <property type="entry name" value="DEXH_lig_assoc"/>
</dbReference>
<dbReference type="Gene3D" id="3.40.50.300">
    <property type="entry name" value="P-loop containing nucleotide triphosphate hydrolases"/>
    <property type="match status" value="2"/>
</dbReference>
<keyword evidence="4" id="KW-0347">Helicase</keyword>
<keyword evidence="13" id="KW-0436">Ligase</keyword>
<keyword evidence="2" id="KW-0227">DNA damage</keyword>
<sequence length="837" mass="92110">MTTKQALDAWFAARGWKAFKFQRAVWKAVAQGRSGLLHATTGAGKTYAVWLGALLAFASPPKRPGGKRPQAPPPLTVLWLTPMRALAADTLRALQQALDAAGAEMHPWSAGARSGDTGSAERSAQNQRLPTVLVTTPESLSLLLARADAREVLGTLRMVVVDEWHELLGNKRGVQVQLALARLRRWNDRLCVWGMSATLGNLEEAMRTLLGDEPGLLVQGEVPKKLVVDSLLPGRAEGFPWGGHLGLTMLPQVIEEIAASTTTLVFTNTRSQSEIWYQAMLEARPDWAGQIALHHGSLDRAVREWVELGLKNGELKAVVCTSSLDLGVDFLPVERVLQIGSPKGVARLLQRAGRSGHAPGRPSRVTLVPTHSIEMVEGAAARAAIAGGHIESRRSPEHPLDVLVQHMVTVALGGGFEPDALYDEVRNTAAYATLSRESWQWCLDFVSQGGASLAAYPDYRRAVPDAEGVWHVPDARLARRHRMNIGTIVSDASLSVQYLGGAKIGSVEEGFVARMKPGDCFLFGGRLLELVRIHDMTAWVRRASGKRSAVPRWNGGRMPLSSTLADAVVQQLALADEGRYETPELQCVRPLLEIQQRWSALPTPDTLLAEVHKSREGWHLFLYPFAGRPVHLGLANLVAWRVAQHQPRTFSIAVNDYGFELLSATEVDWPTLLPQVLVAGHDAEAQDAIAHDDERTALLHEVLASLNATELARRRFREIARVSGLIFQGYPGEKRSNKQLQASSSLFYEVFRKYDPANRLLQQAEAELLALELEIGRLRASLARMRAQRLVLRTLAKPTPFAFPLMVERFREKLSNENVADRIARMVQQFESAAAGH</sequence>
<dbReference type="InterPro" id="IPR052511">
    <property type="entry name" value="ATP-dep_Helicase"/>
</dbReference>
<dbReference type="SUPFAM" id="SSF52540">
    <property type="entry name" value="P-loop containing nucleoside triphosphate hydrolases"/>
    <property type="match status" value="1"/>
</dbReference>
<dbReference type="NCBIfam" id="TIGR04121">
    <property type="entry name" value="DEXH_lig_assoc"/>
    <property type="match status" value="1"/>
</dbReference>
<evidence type="ECO:0000256" key="4">
    <source>
        <dbReference type="ARBA" id="ARBA00022806"/>
    </source>
</evidence>
<dbReference type="Pfam" id="PF19306">
    <property type="entry name" value="WHD_Lhr"/>
    <property type="match status" value="1"/>
</dbReference>
<keyword evidence="6" id="KW-0238">DNA-binding</keyword>
<feature type="domain" description="Helicase ATP-binding" evidence="11">
    <location>
        <begin position="26"/>
        <end position="217"/>
    </location>
</feature>
<keyword evidence="7" id="KW-0234">DNA repair</keyword>
<evidence type="ECO:0000259" key="11">
    <source>
        <dbReference type="PROSITE" id="PS51192"/>
    </source>
</evidence>
<dbReference type="InterPro" id="IPR017170">
    <property type="entry name" value="Lhr-like"/>
</dbReference>
<evidence type="ECO:0000256" key="3">
    <source>
        <dbReference type="ARBA" id="ARBA00022801"/>
    </source>
</evidence>
<proteinExistence type="inferred from homology"/>
<name>A0ABT8RZZ1_9BURK</name>
<dbReference type="CDD" id="cd18796">
    <property type="entry name" value="SF2_C_LHR"/>
    <property type="match status" value="1"/>
</dbReference>
<dbReference type="Pfam" id="PF00270">
    <property type="entry name" value="DEAD"/>
    <property type="match status" value="1"/>
</dbReference>
<dbReference type="GO" id="GO:0016874">
    <property type="term" value="F:ligase activity"/>
    <property type="evidence" value="ECO:0007669"/>
    <property type="project" value="UniProtKB-KW"/>
</dbReference>
<keyword evidence="3" id="KW-0378">Hydrolase</keyword>
<feature type="coiled-coil region" evidence="10">
    <location>
        <begin position="754"/>
        <end position="788"/>
    </location>
</feature>
<dbReference type="PANTHER" id="PTHR47962:SF3">
    <property type="entry name" value="LARGE ATP-DEPENDENT HELICASE-RELATED PROTEIN"/>
    <property type="match status" value="1"/>
</dbReference>
<dbReference type="Pfam" id="PF08494">
    <property type="entry name" value="DEAD_assoc"/>
    <property type="match status" value="1"/>
</dbReference>
<evidence type="ECO:0000256" key="10">
    <source>
        <dbReference type="SAM" id="Coils"/>
    </source>
</evidence>
<dbReference type="SMART" id="SM00490">
    <property type="entry name" value="HELICc"/>
    <property type="match status" value="1"/>
</dbReference>
<gene>
    <name evidence="13" type="ORF">Q2T77_08080</name>
</gene>
<evidence type="ECO:0000256" key="1">
    <source>
        <dbReference type="ARBA" id="ARBA00022741"/>
    </source>
</evidence>
<evidence type="ECO:0000256" key="6">
    <source>
        <dbReference type="ARBA" id="ARBA00023125"/>
    </source>
</evidence>
<dbReference type="InterPro" id="IPR013701">
    <property type="entry name" value="Lhr-like_DEAD/DEAH_assoc"/>
</dbReference>
<dbReference type="InterPro" id="IPR014001">
    <property type="entry name" value="Helicase_ATP-bd"/>
</dbReference>
<dbReference type="PANTHER" id="PTHR47962">
    <property type="entry name" value="ATP-DEPENDENT HELICASE LHR-RELATED-RELATED"/>
    <property type="match status" value="1"/>
</dbReference>
<dbReference type="Pfam" id="PF00271">
    <property type="entry name" value="Helicase_C"/>
    <property type="match status" value="1"/>
</dbReference>
<accession>A0ABT8RZZ1</accession>
<evidence type="ECO:0000256" key="8">
    <source>
        <dbReference type="ARBA" id="ARBA00023235"/>
    </source>
</evidence>
<evidence type="ECO:0000313" key="13">
    <source>
        <dbReference type="EMBL" id="MDO1532243.1"/>
    </source>
</evidence>
<keyword evidence="5" id="KW-0067">ATP-binding</keyword>
<dbReference type="InterPro" id="IPR011545">
    <property type="entry name" value="DEAD/DEAH_box_helicase_dom"/>
</dbReference>
<dbReference type="PROSITE" id="PS51192">
    <property type="entry name" value="HELICASE_ATP_BIND_1"/>
    <property type="match status" value="1"/>
</dbReference>
<keyword evidence="10" id="KW-0175">Coiled coil</keyword>
<dbReference type="PROSITE" id="PS51194">
    <property type="entry name" value="HELICASE_CTER"/>
    <property type="match status" value="1"/>
</dbReference>
<protein>
    <submittedName>
        <fullName evidence="13">Ligase-associated DNA damage response DEXH box helicase</fullName>
    </submittedName>
</protein>
<evidence type="ECO:0000256" key="7">
    <source>
        <dbReference type="ARBA" id="ARBA00023204"/>
    </source>
</evidence>
<keyword evidence="8" id="KW-0413">Isomerase</keyword>
<keyword evidence="1" id="KW-0547">Nucleotide-binding</keyword>
<dbReference type="RefSeq" id="WP_301806440.1">
    <property type="nucleotide sequence ID" value="NZ_JAUJZH010000004.1"/>
</dbReference>
<feature type="domain" description="Helicase C-terminal" evidence="12">
    <location>
        <begin position="249"/>
        <end position="408"/>
    </location>
</feature>
<evidence type="ECO:0000256" key="9">
    <source>
        <dbReference type="ARBA" id="ARBA00093467"/>
    </source>
</evidence>
<evidence type="ECO:0000256" key="2">
    <source>
        <dbReference type="ARBA" id="ARBA00022763"/>
    </source>
</evidence>
<dbReference type="InterPro" id="IPR001650">
    <property type="entry name" value="Helicase_C-like"/>
</dbReference>
<dbReference type="EMBL" id="JAUKVY010000004">
    <property type="protein sequence ID" value="MDO1532243.1"/>
    <property type="molecule type" value="Genomic_DNA"/>
</dbReference>
<reference evidence="13" key="1">
    <citation type="submission" date="2023-06" db="EMBL/GenBank/DDBJ databases">
        <authorList>
            <person name="Jiang Y."/>
            <person name="Liu Q."/>
        </authorList>
    </citation>
    <scope>NUCLEOTIDE SEQUENCE</scope>
    <source>
        <strain evidence="13">CGMCC 1.12090</strain>
    </source>
</reference>
<dbReference type="InterPro" id="IPR045628">
    <property type="entry name" value="Lhr_WH_dom"/>
</dbReference>
<dbReference type="InterPro" id="IPR027417">
    <property type="entry name" value="P-loop_NTPase"/>
</dbReference>
<comment type="caution">
    <text evidence="13">The sequence shown here is derived from an EMBL/GenBank/DDBJ whole genome shotgun (WGS) entry which is preliminary data.</text>
</comment>